<organism evidence="1 2">
    <name type="scientific">Alternaria arborescens</name>
    <dbReference type="NCBI Taxonomy" id="156630"/>
    <lineage>
        <taxon>Eukaryota</taxon>
        <taxon>Fungi</taxon>
        <taxon>Dikarya</taxon>
        <taxon>Ascomycota</taxon>
        <taxon>Pezizomycotina</taxon>
        <taxon>Dothideomycetes</taxon>
        <taxon>Pleosporomycetidae</taxon>
        <taxon>Pleosporales</taxon>
        <taxon>Pleosporineae</taxon>
        <taxon>Pleosporaceae</taxon>
        <taxon>Alternaria</taxon>
        <taxon>Alternaria sect. Alternaria</taxon>
    </lineage>
</organism>
<proteinExistence type="predicted"/>
<name>A0A4Q4Q174_9PLEO</name>
<accession>A0A4Q4Q174</accession>
<protein>
    <submittedName>
        <fullName evidence="1">Uncharacterized protein</fullName>
    </submittedName>
</protein>
<gene>
    <name evidence="1" type="ORF">AA0113_g11877</name>
</gene>
<comment type="caution">
    <text evidence="1">The sequence shown here is derived from an EMBL/GenBank/DDBJ whole genome shotgun (WGS) entry which is preliminary data.</text>
</comment>
<keyword evidence="2" id="KW-1185">Reference proteome</keyword>
<evidence type="ECO:0000313" key="2">
    <source>
        <dbReference type="Proteomes" id="UP000293823"/>
    </source>
</evidence>
<sequence length="68" mass="7830">MVREGPKETWRIGKELPEQNEEVTTIIPWSRKELARQKDQCADHLMCLTTYPVTGLEIIRLPPGDVIV</sequence>
<reference evidence="2" key="1">
    <citation type="journal article" date="2019" name="bioRxiv">
        <title>Genomics, evolutionary history and diagnostics of the Alternaria alternata species group including apple and Asian pear pathotypes.</title>
        <authorList>
            <person name="Armitage A.D."/>
            <person name="Cockerton H.M."/>
            <person name="Sreenivasaprasad S."/>
            <person name="Woodhall J.W."/>
            <person name="Lane C.R."/>
            <person name="Harrison R.J."/>
            <person name="Clarkson J.P."/>
        </authorList>
    </citation>
    <scope>NUCLEOTIDE SEQUENCE [LARGE SCALE GENOMIC DNA]</scope>
    <source>
        <strain evidence="2">RGR 97.0016</strain>
    </source>
</reference>
<evidence type="ECO:0000313" key="1">
    <source>
        <dbReference type="EMBL" id="RYO31164.1"/>
    </source>
</evidence>
<dbReference type="EMBL" id="PEJP01000079">
    <property type="protein sequence ID" value="RYO31164.1"/>
    <property type="molecule type" value="Genomic_DNA"/>
</dbReference>
<dbReference type="Proteomes" id="UP000293823">
    <property type="component" value="Unassembled WGS sequence"/>
</dbReference>
<dbReference type="AlphaFoldDB" id="A0A4Q4Q174"/>